<feature type="domain" description="Endoribonuclease YicC-like C-terminal" evidence="7">
    <location>
        <begin position="173"/>
        <end position="292"/>
    </location>
</feature>
<protein>
    <submittedName>
        <fullName evidence="8">TIGR00255 family protein</fullName>
    </submittedName>
</protein>
<dbReference type="Pfam" id="PF08340">
    <property type="entry name" value="YicC-like_C"/>
    <property type="match status" value="1"/>
</dbReference>
<keyword evidence="9" id="KW-1185">Reference proteome</keyword>
<evidence type="ECO:0000256" key="5">
    <source>
        <dbReference type="ARBA" id="ARBA00035648"/>
    </source>
</evidence>
<evidence type="ECO:0000256" key="4">
    <source>
        <dbReference type="ARBA" id="ARBA00022801"/>
    </source>
</evidence>
<dbReference type="InterPro" id="IPR013527">
    <property type="entry name" value="YicC-like_N"/>
</dbReference>
<dbReference type="OrthoDB" id="9771229at2"/>
<evidence type="ECO:0000256" key="2">
    <source>
        <dbReference type="ARBA" id="ARBA00022722"/>
    </source>
</evidence>
<dbReference type="Proteomes" id="UP000004754">
    <property type="component" value="Unassembled WGS sequence"/>
</dbReference>
<reference evidence="8 9" key="1">
    <citation type="submission" date="2010-12" db="EMBL/GenBank/DDBJ databases">
        <authorList>
            <person name="Muzny D."/>
            <person name="Qin X."/>
            <person name="Deng J."/>
            <person name="Jiang H."/>
            <person name="Liu Y."/>
            <person name="Qu J."/>
            <person name="Song X.-Z."/>
            <person name="Zhang L."/>
            <person name="Thornton R."/>
            <person name="Coyle M."/>
            <person name="Francisco L."/>
            <person name="Jackson L."/>
            <person name="Javaid M."/>
            <person name="Korchina V."/>
            <person name="Kovar C."/>
            <person name="Mata R."/>
            <person name="Mathew T."/>
            <person name="Ngo R."/>
            <person name="Nguyen L."/>
            <person name="Nguyen N."/>
            <person name="Okwuonu G."/>
            <person name="Ongeri F."/>
            <person name="Pham C."/>
            <person name="Simmons D."/>
            <person name="Wilczek-Boney K."/>
            <person name="Hale W."/>
            <person name="Jakkamsetti A."/>
            <person name="Pham P."/>
            <person name="Ruth R."/>
            <person name="San Lucas F."/>
            <person name="Warren J."/>
            <person name="Zhang J."/>
            <person name="Zhao Z."/>
            <person name="Zhou C."/>
            <person name="Zhu D."/>
            <person name="Lee S."/>
            <person name="Bess C."/>
            <person name="Blankenburg K."/>
            <person name="Forbes L."/>
            <person name="Fu Q."/>
            <person name="Gubbala S."/>
            <person name="Hirani K."/>
            <person name="Jayaseelan J.C."/>
            <person name="Lara F."/>
            <person name="Munidasa M."/>
            <person name="Palculict T."/>
            <person name="Patil S."/>
            <person name="Pu L.-L."/>
            <person name="Saada N."/>
            <person name="Tang L."/>
            <person name="Weissenberger G."/>
            <person name="Zhu Y."/>
            <person name="Hemphill L."/>
            <person name="Shang Y."/>
            <person name="Youmans B."/>
            <person name="Ayvaz T."/>
            <person name="Ross M."/>
            <person name="Santibanez J."/>
            <person name="Aqrawi P."/>
            <person name="Gross S."/>
            <person name="Joshi V."/>
            <person name="Fowler G."/>
            <person name="Nazareth L."/>
            <person name="Reid J."/>
            <person name="Worley K."/>
            <person name="Petrosino J."/>
            <person name="Highlander S."/>
            <person name="Gibbs R."/>
        </authorList>
    </citation>
    <scope>NUCLEOTIDE SEQUENCE [LARGE SCALE GENOMIC DNA]</scope>
    <source>
        <strain evidence="8 9">ATCC 23263</strain>
    </source>
</reference>
<dbReference type="HOGENOM" id="CLU_076609_1_0_9"/>
<dbReference type="PANTHER" id="PTHR30636">
    <property type="entry name" value="UPF0701 PROTEIN YICC"/>
    <property type="match status" value="1"/>
</dbReference>
<evidence type="ECO:0000256" key="3">
    <source>
        <dbReference type="ARBA" id="ARBA00022759"/>
    </source>
</evidence>
<dbReference type="EMBL" id="AEQN01000012">
    <property type="protein sequence ID" value="EFV02180.1"/>
    <property type="molecule type" value="Genomic_DNA"/>
</dbReference>
<evidence type="ECO:0000313" key="9">
    <source>
        <dbReference type="Proteomes" id="UP000004754"/>
    </source>
</evidence>
<keyword evidence="4" id="KW-0378">Hydrolase</keyword>
<keyword evidence="2" id="KW-0540">Nuclease</keyword>
<dbReference type="AlphaFoldDB" id="E6MFJ3"/>
<gene>
    <name evidence="8" type="ORF">HMP0721_0776</name>
</gene>
<organism evidence="8 9">
    <name type="scientific">Pseudoramibacter alactolyticus ATCC 23263</name>
    <dbReference type="NCBI Taxonomy" id="887929"/>
    <lineage>
        <taxon>Bacteria</taxon>
        <taxon>Bacillati</taxon>
        <taxon>Bacillota</taxon>
        <taxon>Clostridia</taxon>
        <taxon>Eubacteriales</taxon>
        <taxon>Eubacteriaceae</taxon>
        <taxon>Pseudoramibacter</taxon>
    </lineage>
</organism>
<sequence>MKSMTGFGRHDNRDDQRAICVEIRTVNHRYKDFFVKVPPILKSLETKIRDEAAHYITRGRIEICIQFEDFDSQQKQIALNKALACEYIKTLNTIKTMDAMISDEINIDLIARFPDIITVSEAAGDDVANWQALKPVLDGALAQVSASRKQEGLALQADIQHRIAIIQNHVQVIREQAPQMLTTYRRQIHEKVAAFLGDASVDENRLLTEVAVMADKLDISEELTRLDSHLIRMTKMIKSEGAIGRKLDFLIQEMNREANTIGSKATDIRISDAVVDVKSEIEKIREQIQNIE</sequence>
<dbReference type="PANTHER" id="PTHR30636:SF3">
    <property type="entry name" value="UPF0701 PROTEIN YICC"/>
    <property type="match status" value="1"/>
</dbReference>
<proteinExistence type="inferred from homology"/>
<dbReference type="STRING" id="887929.HMP0721_0776"/>
<comment type="similarity">
    <text evidence="5">Belongs to the YicC/YloC family.</text>
</comment>
<evidence type="ECO:0000259" key="7">
    <source>
        <dbReference type="Pfam" id="PF08340"/>
    </source>
</evidence>
<comment type="caution">
    <text evidence="8">The sequence shown here is derived from an EMBL/GenBank/DDBJ whole genome shotgun (WGS) entry which is preliminary data.</text>
</comment>
<dbReference type="GO" id="GO:0016787">
    <property type="term" value="F:hydrolase activity"/>
    <property type="evidence" value="ECO:0007669"/>
    <property type="project" value="UniProtKB-KW"/>
</dbReference>
<name>E6MFJ3_9FIRM</name>
<dbReference type="eggNOG" id="COG1561">
    <property type="taxonomic scope" value="Bacteria"/>
</dbReference>
<dbReference type="InterPro" id="IPR005229">
    <property type="entry name" value="YicC/YloC-like"/>
</dbReference>
<dbReference type="InterPro" id="IPR013551">
    <property type="entry name" value="YicC-like_C"/>
</dbReference>
<evidence type="ECO:0000256" key="1">
    <source>
        <dbReference type="ARBA" id="ARBA00001968"/>
    </source>
</evidence>
<dbReference type="GO" id="GO:0004521">
    <property type="term" value="F:RNA endonuclease activity"/>
    <property type="evidence" value="ECO:0007669"/>
    <property type="project" value="InterPro"/>
</dbReference>
<dbReference type="RefSeq" id="WP_006598200.1">
    <property type="nucleotide sequence ID" value="NZ_GL622359.1"/>
</dbReference>
<feature type="domain" description="Endoribonuclease YicC-like N-terminal" evidence="6">
    <location>
        <begin position="1"/>
        <end position="156"/>
    </location>
</feature>
<keyword evidence="3" id="KW-0255">Endonuclease</keyword>
<evidence type="ECO:0000313" key="8">
    <source>
        <dbReference type="EMBL" id="EFV02180.1"/>
    </source>
</evidence>
<comment type="cofactor">
    <cofactor evidence="1">
        <name>a divalent metal cation</name>
        <dbReference type="ChEBI" id="CHEBI:60240"/>
    </cofactor>
</comment>
<evidence type="ECO:0000259" key="6">
    <source>
        <dbReference type="Pfam" id="PF03755"/>
    </source>
</evidence>
<accession>E6MFJ3</accession>
<dbReference type="NCBIfam" id="TIGR00255">
    <property type="entry name" value="YicC/YloC family endoribonuclease"/>
    <property type="match status" value="1"/>
</dbReference>
<dbReference type="Pfam" id="PF03755">
    <property type="entry name" value="YicC-like_N"/>
    <property type="match status" value="1"/>
</dbReference>